<feature type="domain" description="Fibronectin type-III" evidence="2">
    <location>
        <begin position="842"/>
        <end position="938"/>
    </location>
</feature>
<dbReference type="SUPFAM" id="SSF49299">
    <property type="entry name" value="PKD domain"/>
    <property type="match status" value="1"/>
</dbReference>
<comment type="caution">
    <text evidence="3">The sequence shown here is derived from an EMBL/GenBank/DDBJ whole genome shotgun (WGS) entry which is preliminary data.</text>
</comment>
<dbReference type="SMART" id="SM00089">
    <property type="entry name" value="PKD"/>
    <property type="match status" value="2"/>
</dbReference>
<dbReference type="PANTHER" id="PTHR16897:SF2">
    <property type="entry name" value="OS03G0226600 PROTEIN"/>
    <property type="match status" value="1"/>
</dbReference>
<dbReference type="InterPro" id="IPR011050">
    <property type="entry name" value="Pectin_lyase_fold/virulence"/>
</dbReference>
<dbReference type="Pfam" id="PF18911">
    <property type="entry name" value="PKD_4"/>
    <property type="match status" value="1"/>
</dbReference>
<dbReference type="Pfam" id="PF13229">
    <property type="entry name" value="Beta_helix"/>
    <property type="match status" value="1"/>
</dbReference>
<dbReference type="InterPro" id="IPR035986">
    <property type="entry name" value="PKD_dom_sf"/>
</dbReference>
<evidence type="ECO:0000313" key="4">
    <source>
        <dbReference type="Proteomes" id="UP000295008"/>
    </source>
</evidence>
<dbReference type="CDD" id="cd00146">
    <property type="entry name" value="PKD"/>
    <property type="match status" value="1"/>
</dbReference>
<feature type="domain" description="Fibronectin type-III" evidence="2">
    <location>
        <begin position="2066"/>
        <end position="2168"/>
    </location>
</feature>
<dbReference type="SUPFAM" id="SSF49265">
    <property type="entry name" value="Fibronectin type III"/>
    <property type="match status" value="1"/>
</dbReference>
<reference evidence="3 4" key="1">
    <citation type="submission" date="2019-03" db="EMBL/GenBank/DDBJ databases">
        <title>Genomic Encyclopedia of Type Strains, Phase IV (KMG-IV): sequencing the most valuable type-strain genomes for metagenomic binning, comparative biology and taxonomic classification.</title>
        <authorList>
            <person name="Goeker M."/>
        </authorList>
    </citation>
    <scope>NUCLEOTIDE SEQUENCE [LARGE SCALE GENOMIC DNA]</scope>
    <source>
        <strain evidence="3 4">LX-B</strain>
    </source>
</reference>
<dbReference type="Proteomes" id="UP000295008">
    <property type="component" value="Unassembled WGS sequence"/>
</dbReference>
<dbReference type="InterPro" id="IPR000601">
    <property type="entry name" value="PKD_dom"/>
</dbReference>
<gene>
    <name evidence="3" type="ORF">EDC14_10624</name>
</gene>
<evidence type="ECO:0000259" key="2">
    <source>
        <dbReference type="PROSITE" id="PS50853"/>
    </source>
</evidence>
<dbReference type="PANTHER" id="PTHR16897">
    <property type="entry name" value="OS10G0105400 PROTEIN"/>
    <property type="match status" value="1"/>
</dbReference>
<dbReference type="InterPro" id="IPR022409">
    <property type="entry name" value="PKD/Chitinase_dom"/>
</dbReference>
<protein>
    <submittedName>
        <fullName evidence="3">Ig-like protein group 3</fullName>
    </submittedName>
</protein>
<organism evidence="3 4">
    <name type="scientific">Hydrogenispora ethanolica</name>
    <dbReference type="NCBI Taxonomy" id="1082276"/>
    <lineage>
        <taxon>Bacteria</taxon>
        <taxon>Bacillati</taxon>
        <taxon>Bacillota</taxon>
        <taxon>Hydrogenispora</taxon>
    </lineage>
</organism>
<dbReference type="PROSITE" id="PS50093">
    <property type="entry name" value="PKD"/>
    <property type="match status" value="1"/>
</dbReference>
<dbReference type="SUPFAM" id="SSF51126">
    <property type="entry name" value="Pectin lyase-like"/>
    <property type="match status" value="1"/>
</dbReference>
<feature type="domain" description="PKD" evidence="1">
    <location>
        <begin position="2287"/>
        <end position="2347"/>
    </location>
</feature>
<dbReference type="Gene3D" id="2.60.40.10">
    <property type="entry name" value="Immunoglobulins"/>
    <property type="match status" value="3"/>
</dbReference>
<dbReference type="InterPro" id="IPR013783">
    <property type="entry name" value="Ig-like_fold"/>
</dbReference>
<dbReference type="RefSeq" id="WP_132018011.1">
    <property type="nucleotide sequence ID" value="NZ_SLUN01000062.1"/>
</dbReference>
<dbReference type="InterPro" id="IPR039448">
    <property type="entry name" value="Beta_helix"/>
</dbReference>
<evidence type="ECO:0000259" key="1">
    <source>
        <dbReference type="PROSITE" id="PS50093"/>
    </source>
</evidence>
<proteinExistence type="predicted"/>
<dbReference type="EMBL" id="SLUN01000062">
    <property type="protein sequence ID" value="TCL54576.1"/>
    <property type="molecule type" value="Genomic_DNA"/>
</dbReference>
<dbReference type="InterPro" id="IPR022038">
    <property type="entry name" value="Ig-like_bact"/>
</dbReference>
<dbReference type="OrthoDB" id="3193440at2"/>
<evidence type="ECO:0000313" key="3">
    <source>
        <dbReference type="EMBL" id="TCL54576.1"/>
    </source>
</evidence>
<dbReference type="SMART" id="SM00060">
    <property type="entry name" value="FN3"/>
    <property type="match status" value="5"/>
</dbReference>
<sequence>MFFLQKTRFIRFIFLGCILWAVLMNINMKTVRGETKTYIIHSDSTEHTPRNAHYYMYIPTTMSPGTYICRNNPSNINTESSLVIKPYTFWVKYTYHLDNPDEDGVNSAASLSISECTSTGSVISGTTIVKQIGQGATITDYVAVNPNRSLLFDFYTGQWYWKKWTGSHQNRAFTGYAEISYQFDEAAPSQPTGASLPGVKPGNRIILQKDGKIYTSNDDVTLAWNQVADNKTSFEGHEIGTDWASEYLMNINDVDTGWFSDTQLKLSSVNSNSQGTYQIKLKARDYEKNESPYSEPITLVIDRSVAQPSLATNPIQIQNKQSSGQVKCDIIFKWNAVTDITGVKYQVALSQSSTQPSDYEVVKDITASQYTFSDRDYSSNTYYAYVRAVDGLGNTSPWIKSTGFILTSQPASITSIQANSELRNGQPYYEVILTLEEVDAATYVIQRQRDGESSRVTLAEKTKAQLAADGFKYNDHSSLVKHGRYTYYIYTKNSVGAQSGERSKTVTIANIPATVSMVDSNGQSLPAQLVINHSNYSFNISPKQDGEGDQLKFRVKYQTSDGSKILYSSEYNSLQTGPVTINMTEGTWLCQLEVGEFVNGVELTDAGYSRKTTMTSTFLVDLTPPPIAGNSLVLKSLTGSTIYDTQNNPTNTRNVLVSSINVNDNPGGSGVKGIFLWNGTGTTPPVDAVYKSRADIPANIPWTLPEGDGIKTVSMQVIDNAGNATLISYQVKLDTSPPAAPDKSAFQHTTSPDTINFQWKVNNTNGDLTQFRGQYVLPDGTVKDFQSSAITNNSVVTGSLAVAVSSYGSNLPVTLKVRSMDKAGNQSQETSYTAYTRAALGTLQNLSGGYDGNLKQHYLKWQLISNQGAQSYILEYGQKTEQGFIATGSLNPDTSAMIIHSGLSPHATYHYRLVAFNKSGDRTESPVFDRQVPNTPPTAPEALSPVTFAQSAVEFKVKPATDDDGDALTYHFYLKAGNGSFNELSGNSAQDLIHGQTYSWYVVADDGQADGKVSSQTVQFLVDSNSPVLSVEKPHVPFTNQKQLTITASDDRSGISKVTYKKIASDTNEVVAEGVIELSNSNDGKQSGIIQLGEGSYHLHFTAWDRAGNSTAVEVNNLIVDQTPPQLSNLTLDLIQDNGKYLTGNGKLPVKFDATDSFSGNCNLRYWIMEHQGDSLGTGQTIPLSSNLRHYTQMIDLSGTTGKEYYLAVAVEDQAGNRSTVAYLGPVILDLTPPQVTLNISGYKTYGAGNYLSDPTSLMVDCNAVDSETGIKDKQFAVLTANGNEAVSGWGTLDLVKQARLTAGERYKVAVRVTNKVGLEAREESNEFIFDNTAPQNLSMNGPDNNTLVPGEQVVFAVKAAEPESIITEYRLAIVAEGPGSPKLTAQVSGNVDGWLVMHSNASAVQFRFELPQGSNGNYYPLVQVVNAAGLENDYRGASFALDNTQERLTVSDQGPYTQFSDRLNSWWKYIGNRTVTDYQYRIVDAENQIIQDWITTLDTTVTASNLKLQTGKTYRFEVQVHFSDGGSLTNSSPGITVDATMPQIIRLVTPSYATAANLNLQWQADDQESGIDKVWVALGNDYYQTDVSGGWIEVSGGAAQLTRKTNGDPMNLESGKRYYLTLRVGNGAGLVTEQAAPGIMIDNTAPPVPVIIDQGSYINPSKQPLEANWIWTPVDPESGPVSYQWTLIPYGADPDGATWNDVGQQTSVSINAPGQFTDGVTYYFVVKATNQAGLTRTGYSNGITIDKTAPIIPKVTLLQAINLGDTREAVYIKDTNNLELLIDSYDLTGIQAYEYTYGKQTEVDQNDQSYTSTEPRFTVNPIMNENEITVFKSECSDGAQNISQPGYSSGVILDSGAPQIVNVRAGVSGNNLLLDWDVIPSTSPVAFYEYALVKEADMNTAPSAWINVKLNRSLILDGKDLADGNYRVIIRGCNAAGTYSRRQGQTNEWGVSPRITVDRKPPVLDKDKFTYPNYAAAQLAVSVTATDDLSGIGGYQYALGTKANPLQFSNGWVEITGDTGFIQFNVPTGQVPQGSEVYLMVRAKDKVGLWSEALVSQKILIDHTPPSTPKVHCNGYTTSKTQITGISFQSTDPDSGVTHYRMGVMAQPGQDWLVMKESPIAVLDGKLSDLQLEEGKIYYVGIQTRNGAGEWSQIGYSQPITVDTIAPVLNFTKGESVIVLNQPPVHIEYALSEPSSIQFTLTAANGSTRQVTVTGQTGTNFFVFEEGTVGTYNLTAIPVDPAGNTGLSKIQSIRVNAPPQITLPTELRTTPGASINFTANVIDPDGQPANYQWNPGDGGAVLLGVNPTYHYSKVGQYTLTLTVTDNDGGTASATTIVNVENTRSGRLFSDETWNGTHHLYGDVTVPAGITLTIQPGTQIIVDGTADTGYSHSLLVQGNLVIQGGDQGVSFGSVSGRAGEWQGIYLEGQANLDGMTIHHAIRGLTVSDGALARITNSVFEDNQVGVHVYGSMPSIVNCTFKNNVFYGIKEDEGGRPTVINSRFSGNGIDYYHENLTELTMDQLNQLSGNSGNVHYE</sequence>
<dbReference type="SMART" id="SM00710">
    <property type="entry name" value="PbH1"/>
    <property type="match status" value="5"/>
</dbReference>
<dbReference type="PROSITE" id="PS50853">
    <property type="entry name" value="FN3"/>
    <property type="match status" value="2"/>
</dbReference>
<dbReference type="InterPro" id="IPR006626">
    <property type="entry name" value="PbH1"/>
</dbReference>
<dbReference type="InterPro" id="IPR036116">
    <property type="entry name" value="FN3_sf"/>
</dbReference>
<dbReference type="InterPro" id="IPR003961">
    <property type="entry name" value="FN3_dom"/>
</dbReference>
<dbReference type="Pfam" id="PF12245">
    <property type="entry name" value="Big_3_2"/>
    <property type="match status" value="1"/>
</dbReference>
<name>A0A4R1QLR3_HYDET</name>
<keyword evidence="4" id="KW-1185">Reference proteome</keyword>
<accession>A0A4R1QLR3</accession>